<keyword evidence="2" id="KW-1185">Reference proteome</keyword>
<reference evidence="1 2" key="1">
    <citation type="submission" date="2020-04" db="EMBL/GenBank/DDBJ databases">
        <title>Thermobifida alba genome sequencing and assembly.</title>
        <authorList>
            <person name="Luzics S."/>
            <person name="Horvath B."/>
            <person name="Nagy I."/>
            <person name="Toth A."/>
            <person name="Nagy I."/>
            <person name="Kukolya J."/>
        </authorList>
    </citation>
    <scope>NUCLEOTIDE SEQUENCE [LARGE SCALE GENOMIC DNA]</scope>
    <source>
        <strain evidence="1 2">DSM 43795</strain>
    </source>
</reference>
<dbReference type="EMBL" id="CP051627">
    <property type="protein sequence ID" value="UPT20618.1"/>
    <property type="molecule type" value="Genomic_DNA"/>
</dbReference>
<proteinExistence type="predicted"/>
<protein>
    <submittedName>
        <fullName evidence="1">Uncharacterized protein</fullName>
    </submittedName>
</protein>
<evidence type="ECO:0000313" key="1">
    <source>
        <dbReference type="EMBL" id="UPT20618.1"/>
    </source>
</evidence>
<gene>
    <name evidence="1" type="ORF">FOF52_06275</name>
</gene>
<evidence type="ECO:0000313" key="2">
    <source>
        <dbReference type="Proteomes" id="UP000832041"/>
    </source>
</evidence>
<dbReference type="RefSeq" id="WP_248592895.1">
    <property type="nucleotide sequence ID" value="NZ_BAABEB010000012.1"/>
</dbReference>
<dbReference type="Pfam" id="PF20329">
    <property type="entry name" value="DUF6624"/>
    <property type="match status" value="1"/>
</dbReference>
<organism evidence="1 2">
    <name type="scientific">Thermobifida alba</name>
    <name type="common">Thermomonospora alba</name>
    <dbReference type="NCBI Taxonomy" id="53522"/>
    <lineage>
        <taxon>Bacteria</taxon>
        <taxon>Bacillati</taxon>
        <taxon>Actinomycetota</taxon>
        <taxon>Actinomycetes</taxon>
        <taxon>Streptosporangiales</taxon>
        <taxon>Nocardiopsidaceae</taxon>
        <taxon>Thermobifida</taxon>
    </lineage>
</organism>
<accession>A0ABY4L2A0</accession>
<dbReference type="Proteomes" id="UP000832041">
    <property type="component" value="Chromosome"/>
</dbReference>
<sequence length="173" mass="19658">MHDHTPTPSTRLREELLERARRDTQARRAVPVGRDPEQWQRVVTPVDEDNAAWLRAIVDEHGWPGRALVGQDGAHAAWLLVQHAPHDLQQRCLPLLREAVAAGEADAAELAYLEDRVRCHEGMPQRYGTQYLRLPDGGVRMYEVEDPERLDERRAAVGLEPHAAYDARIRATI</sequence>
<name>A0ABY4L2A0_THEAE</name>
<dbReference type="InterPro" id="IPR046732">
    <property type="entry name" value="DUF6624"/>
</dbReference>